<keyword evidence="1" id="KW-0238">DNA-binding</keyword>
<dbReference type="InterPro" id="IPR010982">
    <property type="entry name" value="Lambda_DNA-bd_dom_sf"/>
</dbReference>
<dbReference type="RefSeq" id="WP_126696455.1">
    <property type="nucleotide sequence ID" value="NZ_RXOF01000026.1"/>
</dbReference>
<dbReference type="Pfam" id="PF01381">
    <property type="entry name" value="HTH_3"/>
    <property type="match status" value="1"/>
</dbReference>
<evidence type="ECO:0000259" key="2">
    <source>
        <dbReference type="PROSITE" id="PS50943"/>
    </source>
</evidence>
<comment type="caution">
    <text evidence="3">The sequence shown here is derived from an EMBL/GenBank/DDBJ whole genome shotgun (WGS) entry which is preliminary data.</text>
</comment>
<organism evidence="3 4">
    <name type="scientific">Hymenobacter gummosus</name>
    <dbReference type="NCBI Taxonomy" id="1776032"/>
    <lineage>
        <taxon>Bacteria</taxon>
        <taxon>Pseudomonadati</taxon>
        <taxon>Bacteroidota</taxon>
        <taxon>Cytophagia</taxon>
        <taxon>Cytophagales</taxon>
        <taxon>Hymenobacteraceae</taxon>
        <taxon>Hymenobacter</taxon>
    </lineage>
</organism>
<dbReference type="AlphaFoldDB" id="A0A431TUG6"/>
<evidence type="ECO:0000256" key="1">
    <source>
        <dbReference type="ARBA" id="ARBA00023125"/>
    </source>
</evidence>
<dbReference type="PANTHER" id="PTHR46797:SF1">
    <property type="entry name" value="METHYLPHOSPHONATE SYNTHASE"/>
    <property type="match status" value="1"/>
</dbReference>
<feature type="domain" description="HTH cro/C1-type" evidence="2">
    <location>
        <begin position="11"/>
        <end position="65"/>
    </location>
</feature>
<dbReference type="CDD" id="cd00093">
    <property type="entry name" value="HTH_XRE"/>
    <property type="match status" value="1"/>
</dbReference>
<keyword evidence="4" id="KW-1185">Reference proteome</keyword>
<accession>A0A431TUG6</accession>
<dbReference type="Gene3D" id="1.10.260.40">
    <property type="entry name" value="lambda repressor-like DNA-binding domains"/>
    <property type="match status" value="1"/>
</dbReference>
<protein>
    <submittedName>
        <fullName evidence="3">XRE family transcriptional regulator</fullName>
    </submittedName>
</protein>
<dbReference type="GO" id="GO:0003677">
    <property type="term" value="F:DNA binding"/>
    <property type="evidence" value="ECO:0007669"/>
    <property type="project" value="UniProtKB-KW"/>
</dbReference>
<dbReference type="PROSITE" id="PS50943">
    <property type="entry name" value="HTH_CROC1"/>
    <property type="match status" value="1"/>
</dbReference>
<evidence type="ECO:0000313" key="3">
    <source>
        <dbReference type="EMBL" id="RTQ44662.1"/>
    </source>
</evidence>
<gene>
    <name evidence="3" type="ORF">EJV47_27620</name>
</gene>
<name>A0A431TUG6_9BACT</name>
<dbReference type="EMBL" id="RXOF01000026">
    <property type="protein sequence ID" value="RTQ44662.1"/>
    <property type="molecule type" value="Genomic_DNA"/>
</dbReference>
<dbReference type="InterPro" id="IPR050807">
    <property type="entry name" value="TransReg_Diox_bact_type"/>
</dbReference>
<dbReference type="SUPFAM" id="SSF47413">
    <property type="entry name" value="lambda repressor-like DNA-binding domains"/>
    <property type="match status" value="1"/>
</dbReference>
<dbReference type="Proteomes" id="UP000282184">
    <property type="component" value="Unassembled WGS sequence"/>
</dbReference>
<reference evidence="3 4" key="1">
    <citation type="submission" date="2018-12" db="EMBL/GenBank/DDBJ databases">
        <title>Hymenobacter gummosus sp. nov., isolated from a spring.</title>
        <authorList>
            <person name="Nie L."/>
        </authorList>
    </citation>
    <scope>NUCLEOTIDE SEQUENCE [LARGE SCALE GENOMIC DNA]</scope>
    <source>
        <strain evidence="3 4">KCTC 52166</strain>
    </source>
</reference>
<proteinExistence type="predicted"/>
<dbReference type="PANTHER" id="PTHR46797">
    <property type="entry name" value="HTH-TYPE TRANSCRIPTIONAL REGULATOR"/>
    <property type="match status" value="1"/>
</dbReference>
<sequence>MDSTTTVGTAIRSAREGAGIPLRKLAGTLDIDQSTLSKIERGERRPSIQMLEVVATTLDISLEELLVCHYSDIVESELMPAYQFYEQVLQTVGERMKHHNPLTVN</sequence>
<evidence type="ECO:0000313" key="4">
    <source>
        <dbReference type="Proteomes" id="UP000282184"/>
    </source>
</evidence>
<dbReference type="InterPro" id="IPR001387">
    <property type="entry name" value="Cro/C1-type_HTH"/>
</dbReference>
<dbReference type="OrthoDB" id="4762426at2"/>
<dbReference type="SMART" id="SM00530">
    <property type="entry name" value="HTH_XRE"/>
    <property type="match status" value="1"/>
</dbReference>
<dbReference type="GO" id="GO:0005829">
    <property type="term" value="C:cytosol"/>
    <property type="evidence" value="ECO:0007669"/>
    <property type="project" value="TreeGrafter"/>
</dbReference>
<dbReference type="GO" id="GO:0003700">
    <property type="term" value="F:DNA-binding transcription factor activity"/>
    <property type="evidence" value="ECO:0007669"/>
    <property type="project" value="TreeGrafter"/>
</dbReference>